<sequence length="1683" mass="190302">MTSYLFVNICHCSLFVIVPGFFQFPLFSRYILIKLKMDIPSTSGDYNNSTKKSRIDSCFVPLCPSTSTKFPNKLFLTGPSDPKLRKKWFQAARRTDKYSPKTIIRCCEDHFDLENDVKNWMKFKIFGGKLFLKKDVVPHIFECQNRMMPPKPRSVLMKRKRSEILESIENTPDPSSECSLNTETPDSQNIEICPISNDKSVQVAIYPYKRSRQVQAEIKIPQKTVALSPKQVNPFAGLEWKLREASEEKNFRWETDNDSEDSESEEIDDSEIPHIIQISPFDGTCIFCKTEQPCTYRYTTKDNETAYLCSEACANNFQRKGPGQYFRTHKKYLIKEIVPKVLTCSECEEIKTCYFYYNYDGEDTNYCSMACLNSMMADEADKYMFKRQIIVVFKEVVPKEGECCVCNVHKSCSYSLTRYGEALLICEKACIKTLNAKENGRYMIRRNKITKHIVEPCILPEENVRYITISKATRKQTIVPRIVPEENARYVIKKGITPRKQPTKSQNPPLLNLKVICNATDKYLDKAYKIGRIDRRKTPAMVQAVMEKRERILQAAKEERERTFIRTCHKCQIILNLGEKLLTWETMDFCGELCLGRYLNKIGARCANCKNNVQHTSLGKYCVRFGFKIRQFCNNACLEEFKKGLKMCHYCQKDISVGHQSFLAPVGDKRQLKDFCSQACVEKFDLMSKNPIPQPVWAKCAVCSIEKATSIEVEVSEELSQRLCSDACFTAFKFVNNIVPDQCRWCKKYFERKQSKCFTIYEGSNTHCFCSKSCMNVYISNSRHIVPCNWCMVKKYNFDMIRQGLTNGQDIMMCSLNCLNLYQVSMNAVSPRRTQCDMCKITSQVLYHLTMSDASLRNFCSYKCVETFQGRFSNPAPPDPLGEAIDQEVAVPSGTPRRTYSAANKSLQGQRMAGDMPVISNVLSLAAQQLIPEPEPPVSPEISLPPKSPSPSPSPSPPPTPPSAKSPTPPPTPPSTKIPIAIPPVPSTRTPTAKQPPPSTSAPVAIRPPPSTKSLTAIPPSAKTFTAILSPPSTKTLTAIRPSTKTFTAKPPRPSTKTLTAISPPPSTKTLAAISPPPSTKTLTAISPPPSTKTLTAISPPPSIKTLTAISSTKTLTSISSPPSTKTLTAIPPPPSTKTLNKTPVQKPRSHKLQLVRLTPASKTKPTMESKGVSCGPEMCTKECQTDPSLERRVLIPVPVPIYVPVPCAMWSLPFPVPVPIPLPIPTPVFIPTTRNSAKGIMKEIDNILDKKPTNPFEEELLTMAEMVASGTKKEQSDSDSDVENEENFNPVTGIDTNNVLGEDLLQMAFKMATEYEEKPLDLESAMVTNTITPALRAPRKRAPAPSGAERPAHTSKKRREDPPPAPLPAPPPAPLPDPPQEPAEKPDDNMCLKYTFGVNAWKQWVMTKNAEIEKSSIRRKPFKSEILQLTADELNYSLCLFVKEVRKPNGSEYAPDTIYYLVLGIQQYLFENGRIDNIFTDPYYEKFTDCLDEIAKQFSTLYGVTQYIVTRVEEEHLWESKQLGVHTPHVLLSTLMFFNTKYFHLMTVDEHLQLSLAYILRHRKLKREDGKGPGSNNDILRYYPPQFDFEPNTKKKKKKVYEQYPNEENPFRCPLKLFEFYISKCPESVRTRNDVLYLQPERSCVPDSPVWYSTQPLSREALAKMLHRVKMVKEINIALLTS</sequence>
<dbReference type="SMART" id="SM00980">
    <property type="entry name" value="THAP"/>
    <property type="match status" value="1"/>
</dbReference>
<feature type="compositionally biased region" description="Acidic residues" evidence="10">
    <location>
        <begin position="256"/>
        <end position="268"/>
    </location>
</feature>
<dbReference type="Pfam" id="PF12012">
    <property type="entry name" value="DUF3504"/>
    <property type="match status" value="1"/>
</dbReference>
<feature type="compositionally biased region" description="Pro residues" evidence="10">
    <location>
        <begin position="994"/>
        <end position="1011"/>
    </location>
</feature>
<dbReference type="InterPro" id="IPR011017">
    <property type="entry name" value="TRASH_dom"/>
</dbReference>
<feature type="region of interest" description="Disordered" evidence="10">
    <location>
        <begin position="932"/>
        <end position="1018"/>
    </location>
</feature>
<keyword evidence="11" id="KW-1133">Transmembrane helix</keyword>
<keyword evidence="8 9" id="KW-0238">DNA-binding</keyword>
<evidence type="ECO:0000256" key="6">
    <source>
        <dbReference type="ARBA" id="ARBA00022833"/>
    </source>
</evidence>
<keyword evidence="11" id="KW-0472">Membrane</keyword>
<evidence type="ECO:0000256" key="11">
    <source>
        <dbReference type="SAM" id="Phobius"/>
    </source>
</evidence>
<evidence type="ECO:0000256" key="4">
    <source>
        <dbReference type="ARBA" id="ARBA00022737"/>
    </source>
</evidence>
<keyword evidence="6" id="KW-0862">Zinc</keyword>
<dbReference type="InterPro" id="IPR006612">
    <property type="entry name" value="THAP_Znf"/>
</dbReference>
<accession>A0A2H1VG84</accession>
<proteinExistence type="predicted"/>
<keyword evidence="1" id="KW-1017">Isopeptide bond</keyword>
<feature type="compositionally biased region" description="Pro residues" evidence="10">
    <location>
        <begin position="946"/>
        <end position="986"/>
    </location>
</feature>
<feature type="region of interest" description="Disordered" evidence="10">
    <location>
        <begin position="249"/>
        <end position="268"/>
    </location>
</feature>
<dbReference type="EMBL" id="ODYU01002131">
    <property type="protein sequence ID" value="SOQ39234.1"/>
    <property type="molecule type" value="Genomic_DNA"/>
</dbReference>
<feature type="compositionally biased region" description="Pro residues" evidence="10">
    <location>
        <begin position="1364"/>
        <end position="1382"/>
    </location>
</feature>
<dbReference type="PRINTS" id="PR01217">
    <property type="entry name" value="PRICHEXTENSN"/>
</dbReference>
<dbReference type="InterPro" id="IPR051284">
    <property type="entry name" value="ZnF_MYMT-QRICH1"/>
</dbReference>
<evidence type="ECO:0000256" key="5">
    <source>
        <dbReference type="ARBA" id="ARBA00022771"/>
    </source>
</evidence>
<dbReference type="InterPro" id="IPR021893">
    <property type="entry name" value="ZMYM2-like_C"/>
</dbReference>
<dbReference type="InterPro" id="IPR057926">
    <property type="entry name" value="QRICH1_dom"/>
</dbReference>
<keyword evidence="3" id="KW-0479">Metal-binding</keyword>
<dbReference type="PANTHER" id="PTHR45736:SF1">
    <property type="entry name" value="WITHOUT CHILDREN, ISOFORM B"/>
    <property type="match status" value="1"/>
</dbReference>
<feature type="compositionally biased region" description="Polar residues" evidence="10">
    <location>
        <begin position="1288"/>
        <end position="1297"/>
    </location>
</feature>
<dbReference type="PROSITE" id="PS50950">
    <property type="entry name" value="ZF_THAP"/>
    <property type="match status" value="1"/>
</dbReference>
<evidence type="ECO:0000259" key="12">
    <source>
        <dbReference type="PROSITE" id="PS50950"/>
    </source>
</evidence>
<gene>
    <name evidence="13" type="ORF">SFRICE_002917</name>
</gene>
<keyword evidence="2" id="KW-0597">Phosphoprotein</keyword>
<evidence type="ECO:0000256" key="10">
    <source>
        <dbReference type="SAM" id="MobiDB-lite"/>
    </source>
</evidence>
<evidence type="ECO:0000256" key="1">
    <source>
        <dbReference type="ARBA" id="ARBA00022499"/>
    </source>
</evidence>
<dbReference type="InterPro" id="IPR010507">
    <property type="entry name" value="Znf_MYM"/>
</dbReference>
<evidence type="ECO:0000313" key="13">
    <source>
        <dbReference type="EMBL" id="SOQ39234.1"/>
    </source>
</evidence>
<feature type="compositionally biased region" description="Acidic residues" evidence="10">
    <location>
        <begin position="1278"/>
        <end position="1287"/>
    </location>
</feature>
<evidence type="ECO:0000256" key="9">
    <source>
        <dbReference type="PROSITE-ProRule" id="PRU00309"/>
    </source>
</evidence>
<keyword evidence="11" id="KW-0812">Transmembrane</keyword>
<keyword evidence="7" id="KW-0832">Ubl conjugation</keyword>
<feature type="region of interest" description="Disordered" evidence="10">
    <location>
        <begin position="1332"/>
        <end position="1390"/>
    </location>
</feature>
<feature type="domain" description="THAP-type" evidence="12">
    <location>
        <begin position="54"/>
        <end position="141"/>
    </location>
</feature>
<feature type="region of interest" description="Disordered" evidence="10">
    <location>
        <begin position="1041"/>
        <end position="1100"/>
    </location>
</feature>
<name>A0A2H1VG84_SPOFR</name>
<feature type="transmembrane region" description="Helical" evidence="11">
    <location>
        <begin position="6"/>
        <end position="27"/>
    </location>
</feature>
<dbReference type="Pfam" id="PF06467">
    <property type="entry name" value="zf-FCS"/>
    <property type="match status" value="1"/>
</dbReference>
<keyword evidence="5 9" id="KW-0863">Zinc-finger</keyword>
<keyword evidence="4" id="KW-0677">Repeat</keyword>
<evidence type="ECO:0000256" key="2">
    <source>
        <dbReference type="ARBA" id="ARBA00022553"/>
    </source>
</evidence>
<dbReference type="SUPFAM" id="SSF57716">
    <property type="entry name" value="Glucocorticoid receptor-like (DNA-binding domain)"/>
    <property type="match status" value="1"/>
</dbReference>
<dbReference type="GO" id="GO:0008270">
    <property type="term" value="F:zinc ion binding"/>
    <property type="evidence" value="ECO:0007669"/>
    <property type="project" value="UniProtKB-KW"/>
</dbReference>
<evidence type="ECO:0000256" key="3">
    <source>
        <dbReference type="ARBA" id="ARBA00022723"/>
    </source>
</evidence>
<feature type="compositionally biased region" description="Low complexity" evidence="10">
    <location>
        <begin position="1116"/>
        <end position="1129"/>
    </location>
</feature>
<protein>
    <submittedName>
        <fullName evidence="13">SFRICE_002917</fullName>
    </submittedName>
</protein>
<dbReference type="Pfam" id="PF25561">
    <property type="entry name" value="QRICH1"/>
    <property type="match status" value="1"/>
</dbReference>
<dbReference type="SMART" id="SM00746">
    <property type="entry name" value="TRASH"/>
    <property type="match status" value="7"/>
</dbReference>
<evidence type="ECO:0000256" key="7">
    <source>
        <dbReference type="ARBA" id="ARBA00022843"/>
    </source>
</evidence>
<evidence type="ECO:0000256" key="8">
    <source>
        <dbReference type="ARBA" id="ARBA00023125"/>
    </source>
</evidence>
<feature type="region of interest" description="Disordered" evidence="10">
    <location>
        <begin position="1116"/>
        <end position="1150"/>
    </location>
</feature>
<reference evidence="13" key="1">
    <citation type="submission" date="2016-07" db="EMBL/GenBank/DDBJ databases">
        <authorList>
            <person name="Bretaudeau A."/>
        </authorList>
    </citation>
    <scope>NUCLEOTIDE SEQUENCE</scope>
    <source>
        <strain evidence="13">Rice</strain>
        <tissue evidence="13">Whole body</tissue>
    </source>
</reference>
<dbReference type="Pfam" id="PF05485">
    <property type="entry name" value="THAP"/>
    <property type="match status" value="1"/>
</dbReference>
<feature type="region of interest" description="Disordered" evidence="10">
    <location>
        <begin position="1269"/>
        <end position="1297"/>
    </location>
</feature>
<dbReference type="GO" id="GO:0003677">
    <property type="term" value="F:DNA binding"/>
    <property type="evidence" value="ECO:0007669"/>
    <property type="project" value="UniProtKB-UniRule"/>
</dbReference>
<dbReference type="PANTHER" id="PTHR45736">
    <property type="entry name" value="ZINC FINGER MYM-TYPE PROTEIN"/>
    <property type="match status" value="1"/>
</dbReference>
<organism evidence="13">
    <name type="scientific">Spodoptera frugiperda</name>
    <name type="common">Fall armyworm</name>
    <dbReference type="NCBI Taxonomy" id="7108"/>
    <lineage>
        <taxon>Eukaryota</taxon>
        <taxon>Metazoa</taxon>
        <taxon>Ecdysozoa</taxon>
        <taxon>Arthropoda</taxon>
        <taxon>Hexapoda</taxon>
        <taxon>Insecta</taxon>
        <taxon>Pterygota</taxon>
        <taxon>Neoptera</taxon>
        <taxon>Endopterygota</taxon>
        <taxon>Lepidoptera</taxon>
        <taxon>Glossata</taxon>
        <taxon>Ditrysia</taxon>
        <taxon>Noctuoidea</taxon>
        <taxon>Noctuidae</taxon>
        <taxon>Amphipyrinae</taxon>
        <taxon>Spodoptera</taxon>
    </lineage>
</organism>